<keyword evidence="2" id="KW-1185">Reference proteome</keyword>
<dbReference type="KEGG" id="lpy:FIV34_01665"/>
<evidence type="ECO:0000313" key="1">
    <source>
        <dbReference type="EMBL" id="QDE37990.1"/>
    </source>
</evidence>
<organism evidence="1 2">
    <name type="scientific">Luteibacter pinisoli</name>
    <dbReference type="NCBI Taxonomy" id="2589080"/>
    <lineage>
        <taxon>Bacteria</taxon>
        <taxon>Pseudomonadati</taxon>
        <taxon>Pseudomonadota</taxon>
        <taxon>Gammaproteobacteria</taxon>
        <taxon>Lysobacterales</taxon>
        <taxon>Rhodanobacteraceae</taxon>
        <taxon>Luteibacter</taxon>
    </lineage>
</organism>
<dbReference type="EMBL" id="CP041046">
    <property type="protein sequence ID" value="QDE37990.1"/>
    <property type="molecule type" value="Genomic_DNA"/>
</dbReference>
<gene>
    <name evidence="1" type="ORF">FIV34_01665</name>
</gene>
<dbReference type="RefSeq" id="WP_139979034.1">
    <property type="nucleotide sequence ID" value="NZ_CP041046.1"/>
</dbReference>
<proteinExistence type="predicted"/>
<sequence>MGADIPTRSDEEPLHNVPSRTGIVLSLRESHQMRFPSLPLLHAKIPRTYSGLSRESRAQIDGINVRNVRPSQLRTLAEALHKEGAISDAQRLELSMIRKPYASERDDSPVDFIESMESGAVFAAAFQRHVPGSGCADFYKGMAQFAHWLDDASRIHPPILNAWA</sequence>
<dbReference type="AlphaFoldDB" id="A0A4Y5YYA5"/>
<accession>A0A4Y5YYA5</accession>
<name>A0A4Y5YYA5_9GAMM</name>
<reference evidence="1 2" key="1">
    <citation type="submission" date="2019-06" db="EMBL/GenBank/DDBJ databases">
        <title>A complete genome sequence for Luteibacter pinisoli MAH-14.</title>
        <authorList>
            <person name="Baltrus D.A."/>
        </authorList>
    </citation>
    <scope>NUCLEOTIDE SEQUENCE [LARGE SCALE GENOMIC DNA]</scope>
    <source>
        <strain evidence="1 2">MAH-14</strain>
    </source>
</reference>
<dbReference type="Proteomes" id="UP000316093">
    <property type="component" value="Chromosome"/>
</dbReference>
<protein>
    <submittedName>
        <fullName evidence="1">Uncharacterized protein</fullName>
    </submittedName>
</protein>
<evidence type="ECO:0000313" key="2">
    <source>
        <dbReference type="Proteomes" id="UP000316093"/>
    </source>
</evidence>